<feature type="transmembrane region" description="Helical" evidence="8">
    <location>
        <begin position="210"/>
        <end position="227"/>
    </location>
</feature>
<feature type="transmembrane region" description="Helical" evidence="8">
    <location>
        <begin position="135"/>
        <end position="159"/>
    </location>
</feature>
<dbReference type="AlphaFoldDB" id="A0A6G1MGJ5"/>
<dbReference type="GO" id="GO:0016020">
    <property type="term" value="C:membrane"/>
    <property type="evidence" value="ECO:0007669"/>
    <property type="project" value="UniProtKB-SubCell"/>
</dbReference>
<keyword evidence="4 8" id="KW-1133">Transmembrane helix</keyword>
<keyword evidence="5 8" id="KW-0472">Membrane</keyword>
<feature type="region of interest" description="Disordered" evidence="7">
    <location>
        <begin position="1"/>
        <end position="30"/>
    </location>
</feature>
<comment type="caution">
    <text evidence="9">The sequence shown here is derived from an EMBL/GenBank/DDBJ whole genome shotgun (WGS) entry which is preliminary data.</text>
</comment>
<protein>
    <recommendedName>
        <fullName evidence="11">HlyIII-domain-containing protein</fullName>
    </recommendedName>
</protein>
<evidence type="ECO:0000313" key="9">
    <source>
        <dbReference type="EMBL" id="KAF3210735.1"/>
    </source>
</evidence>
<reference evidence="9 10" key="1">
    <citation type="submission" date="2019-06" db="EMBL/GenBank/DDBJ databases">
        <authorList>
            <person name="Palmer J.M."/>
        </authorList>
    </citation>
    <scope>NUCLEOTIDE SEQUENCE [LARGE SCALE GENOMIC DNA]</scope>
    <source>
        <strain evidence="9 10">TWF191</strain>
    </source>
</reference>
<dbReference type="EMBL" id="WIPF01000092">
    <property type="protein sequence ID" value="KAF3210735.1"/>
    <property type="molecule type" value="Genomic_DNA"/>
</dbReference>
<feature type="transmembrane region" description="Helical" evidence="8">
    <location>
        <begin position="239"/>
        <end position="259"/>
    </location>
</feature>
<sequence length="339" mass="36666">MPIDIPSYSTPGPALESQPPSTDPNMVKDATITVAPASPAATSSESASPTSTHKLVGANSYWPLIGTKDTIPTWLRDNDFIITGHPMPTYSYIKSFRLWRCLHMETMNIYTHLIGSIGFFATGIALYNTAKSTSLLTLTAGDTFAFGISITAATLCFALSTTFHTLRSHSYHIHHFWGRMDIFGICILALGGGASANYYAMYSNPKVQRIYWGVNAGSALIAAITLFDTGGGGTKMRALRGGTFSILAISAMLPIFQAVGTLGWDRACTEIGAQWYLAEGISLLVGVSLFVGRMPERFWPGKFDVWGHSHQLFHTFAVAGTGFHVAALVAGYNYRQGAR</sequence>
<evidence type="ECO:0000256" key="8">
    <source>
        <dbReference type="SAM" id="Phobius"/>
    </source>
</evidence>
<evidence type="ECO:0000256" key="6">
    <source>
        <dbReference type="PIRSR" id="PIRSR604254-1"/>
    </source>
</evidence>
<dbReference type="Pfam" id="PF03006">
    <property type="entry name" value="HlyIII"/>
    <property type="match status" value="1"/>
</dbReference>
<comment type="similarity">
    <text evidence="2">Belongs to the ADIPOR family.</text>
</comment>
<name>A0A6G1MGJ5_ORBOL</name>
<feature type="transmembrane region" description="Helical" evidence="8">
    <location>
        <begin position="109"/>
        <end position="129"/>
    </location>
</feature>
<feature type="binding site" evidence="6">
    <location>
        <position position="164"/>
    </location>
    <ligand>
        <name>Zn(2+)</name>
        <dbReference type="ChEBI" id="CHEBI:29105"/>
    </ligand>
</feature>
<evidence type="ECO:0000256" key="7">
    <source>
        <dbReference type="SAM" id="MobiDB-lite"/>
    </source>
</evidence>
<dbReference type="GO" id="GO:0006882">
    <property type="term" value="P:intracellular zinc ion homeostasis"/>
    <property type="evidence" value="ECO:0007669"/>
    <property type="project" value="TreeGrafter"/>
</dbReference>
<keyword evidence="6" id="KW-0862">Zinc</keyword>
<dbReference type="Proteomes" id="UP000483672">
    <property type="component" value="Unassembled WGS sequence"/>
</dbReference>
<keyword evidence="6" id="KW-0479">Metal-binding</keyword>
<feature type="binding site" evidence="6">
    <location>
        <position position="310"/>
    </location>
    <ligand>
        <name>Zn(2+)</name>
        <dbReference type="ChEBI" id="CHEBI:29105"/>
    </ligand>
</feature>
<organism evidence="9 10">
    <name type="scientific">Orbilia oligospora</name>
    <name type="common">Nematode-trapping fungus</name>
    <name type="synonym">Arthrobotrys oligospora</name>
    <dbReference type="NCBI Taxonomy" id="2813651"/>
    <lineage>
        <taxon>Eukaryota</taxon>
        <taxon>Fungi</taxon>
        <taxon>Dikarya</taxon>
        <taxon>Ascomycota</taxon>
        <taxon>Pezizomycotina</taxon>
        <taxon>Orbiliomycetes</taxon>
        <taxon>Orbiliales</taxon>
        <taxon>Orbiliaceae</taxon>
        <taxon>Orbilia</taxon>
    </lineage>
</organism>
<dbReference type="PANTHER" id="PTHR20855">
    <property type="entry name" value="ADIPOR/PROGESTIN RECEPTOR-RELATED"/>
    <property type="match status" value="1"/>
</dbReference>
<dbReference type="GO" id="GO:0046872">
    <property type="term" value="F:metal ion binding"/>
    <property type="evidence" value="ECO:0007669"/>
    <property type="project" value="UniProtKB-KW"/>
</dbReference>
<dbReference type="InterPro" id="IPR004254">
    <property type="entry name" value="AdipoR/HlyIII-related"/>
</dbReference>
<evidence type="ECO:0000256" key="1">
    <source>
        <dbReference type="ARBA" id="ARBA00004141"/>
    </source>
</evidence>
<evidence type="ECO:0000256" key="3">
    <source>
        <dbReference type="ARBA" id="ARBA00022692"/>
    </source>
</evidence>
<feature type="transmembrane region" description="Helical" evidence="8">
    <location>
        <begin position="271"/>
        <end position="291"/>
    </location>
</feature>
<dbReference type="GO" id="GO:0038023">
    <property type="term" value="F:signaling receptor activity"/>
    <property type="evidence" value="ECO:0007669"/>
    <property type="project" value="TreeGrafter"/>
</dbReference>
<evidence type="ECO:0008006" key="11">
    <source>
        <dbReference type="Google" id="ProtNLM"/>
    </source>
</evidence>
<proteinExistence type="inferred from homology"/>
<accession>A0A6G1MGJ5</accession>
<keyword evidence="3 8" id="KW-0812">Transmembrane</keyword>
<evidence type="ECO:0000256" key="2">
    <source>
        <dbReference type="ARBA" id="ARBA00007018"/>
    </source>
</evidence>
<feature type="transmembrane region" description="Helical" evidence="8">
    <location>
        <begin position="312"/>
        <end position="334"/>
    </location>
</feature>
<gene>
    <name evidence="9" type="ORF">TWF191_011116</name>
</gene>
<evidence type="ECO:0000256" key="5">
    <source>
        <dbReference type="ARBA" id="ARBA00023136"/>
    </source>
</evidence>
<comment type="subcellular location">
    <subcellularLocation>
        <location evidence="1">Membrane</location>
        <topology evidence="1">Multi-pass membrane protein</topology>
    </subcellularLocation>
</comment>
<evidence type="ECO:0000313" key="10">
    <source>
        <dbReference type="Proteomes" id="UP000483672"/>
    </source>
</evidence>
<dbReference type="PANTHER" id="PTHR20855:SF52">
    <property type="entry name" value="ADIPONECTIN RECEPTOR PROTEIN"/>
    <property type="match status" value="1"/>
</dbReference>
<evidence type="ECO:0000256" key="4">
    <source>
        <dbReference type="ARBA" id="ARBA00022989"/>
    </source>
</evidence>
<feature type="transmembrane region" description="Helical" evidence="8">
    <location>
        <begin position="180"/>
        <end position="198"/>
    </location>
</feature>
<feature type="binding site" evidence="6">
    <location>
        <position position="314"/>
    </location>
    <ligand>
        <name>Zn(2+)</name>
        <dbReference type="ChEBI" id="CHEBI:29105"/>
    </ligand>
</feature>